<sequence length="223" mass="24989">MKLFLLFAAFIAFSNADVEITCIYGMKEFKEGPVYACQINSDIQGLTYESRDVAIVHGTHLEGKSDTDVKAVWTENNYHLTYFLRKLNSRFLNLGTIQFVKTPLKNIAKEDLAGYRTKLVQFDVTNSSLEVIDGNLFEDNLNLAEINLGFNKIHHIDTNTFDNLTNLKSLTVGGNQCIVVQGYSSNDVAHVINQTKQQCASNDNHMFSKSTSDESSVNSNDEN</sequence>
<dbReference type="InterPro" id="IPR032675">
    <property type="entry name" value="LRR_dom_sf"/>
</dbReference>
<feature type="chain" id="PRO_5039934721" evidence="2">
    <location>
        <begin position="17"/>
        <end position="223"/>
    </location>
</feature>
<dbReference type="Gene3D" id="3.80.10.10">
    <property type="entry name" value="Ribonuclease Inhibitor"/>
    <property type="match status" value="1"/>
</dbReference>
<evidence type="ECO:0000313" key="3">
    <source>
        <dbReference type="EMBL" id="KAG5670803.1"/>
    </source>
</evidence>
<accession>A0A9J6BMZ6</accession>
<organism evidence="3 4">
    <name type="scientific">Polypedilum vanderplanki</name>
    <name type="common">Sleeping chironomid midge</name>
    <dbReference type="NCBI Taxonomy" id="319348"/>
    <lineage>
        <taxon>Eukaryota</taxon>
        <taxon>Metazoa</taxon>
        <taxon>Ecdysozoa</taxon>
        <taxon>Arthropoda</taxon>
        <taxon>Hexapoda</taxon>
        <taxon>Insecta</taxon>
        <taxon>Pterygota</taxon>
        <taxon>Neoptera</taxon>
        <taxon>Endopterygota</taxon>
        <taxon>Diptera</taxon>
        <taxon>Nematocera</taxon>
        <taxon>Chironomoidea</taxon>
        <taxon>Chironomidae</taxon>
        <taxon>Chironominae</taxon>
        <taxon>Polypedilum</taxon>
        <taxon>Polypedilum</taxon>
    </lineage>
</organism>
<feature type="compositionally biased region" description="Low complexity" evidence="1">
    <location>
        <begin position="208"/>
        <end position="223"/>
    </location>
</feature>
<gene>
    <name evidence="3" type="ORF">PVAND_001041</name>
</gene>
<reference evidence="3" key="1">
    <citation type="submission" date="2021-03" db="EMBL/GenBank/DDBJ databases">
        <title>Chromosome level genome of the anhydrobiotic midge Polypedilum vanderplanki.</title>
        <authorList>
            <person name="Yoshida Y."/>
            <person name="Kikawada T."/>
            <person name="Gusev O."/>
        </authorList>
    </citation>
    <scope>NUCLEOTIDE SEQUENCE</scope>
    <source>
        <strain evidence="3">NIAS01</strain>
        <tissue evidence="3">Whole body or cell culture</tissue>
    </source>
</reference>
<dbReference type="EMBL" id="JADBJN010000003">
    <property type="protein sequence ID" value="KAG5670803.1"/>
    <property type="molecule type" value="Genomic_DNA"/>
</dbReference>
<keyword evidence="4" id="KW-1185">Reference proteome</keyword>
<dbReference type="OrthoDB" id="546383at2759"/>
<keyword evidence="2" id="KW-0732">Signal</keyword>
<evidence type="ECO:0000256" key="1">
    <source>
        <dbReference type="SAM" id="MobiDB-lite"/>
    </source>
</evidence>
<feature type="region of interest" description="Disordered" evidence="1">
    <location>
        <begin position="202"/>
        <end position="223"/>
    </location>
</feature>
<feature type="signal peptide" evidence="2">
    <location>
        <begin position="1"/>
        <end position="16"/>
    </location>
</feature>
<dbReference type="Pfam" id="PF13855">
    <property type="entry name" value="LRR_8"/>
    <property type="match status" value="1"/>
</dbReference>
<dbReference type="Proteomes" id="UP001107558">
    <property type="component" value="Chromosome 3"/>
</dbReference>
<evidence type="ECO:0000313" key="4">
    <source>
        <dbReference type="Proteomes" id="UP001107558"/>
    </source>
</evidence>
<proteinExistence type="predicted"/>
<name>A0A9J6BMZ6_POLVA</name>
<dbReference type="SUPFAM" id="SSF52058">
    <property type="entry name" value="L domain-like"/>
    <property type="match status" value="1"/>
</dbReference>
<protein>
    <submittedName>
        <fullName evidence="3">Uncharacterized protein</fullName>
    </submittedName>
</protein>
<dbReference type="AlphaFoldDB" id="A0A9J6BMZ6"/>
<dbReference type="InterPro" id="IPR001611">
    <property type="entry name" value="Leu-rich_rpt"/>
</dbReference>
<comment type="caution">
    <text evidence="3">The sequence shown here is derived from an EMBL/GenBank/DDBJ whole genome shotgun (WGS) entry which is preliminary data.</text>
</comment>
<evidence type="ECO:0000256" key="2">
    <source>
        <dbReference type="SAM" id="SignalP"/>
    </source>
</evidence>